<dbReference type="OrthoDB" id="2154537at2759"/>
<gene>
    <name evidence="4" type="ORF">BCR33DRAFT_435288</name>
</gene>
<dbReference type="GO" id="GO:0016757">
    <property type="term" value="F:glycosyltransferase activity"/>
    <property type="evidence" value="ECO:0007669"/>
    <property type="project" value="UniProtKB-KW"/>
</dbReference>
<keyword evidence="5" id="KW-1185">Reference proteome</keyword>
<proteinExistence type="inferred from homology"/>
<evidence type="ECO:0000313" key="5">
    <source>
        <dbReference type="Proteomes" id="UP000193642"/>
    </source>
</evidence>
<dbReference type="Pfam" id="PF05637">
    <property type="entry name" value="Glyco_transf_34"/>
    <property type="match status" value="1"/>
</dbReference>
<evidence type="ECO:0000313" key="4">
    <source>
        <dbReference type="EMBL" id="ORY38241.1"/>
    </source>
</evidence>
<dbReference type="AlphaFoldDB" id="A0A1Y2BU16"/>
<dbReference type="InterPro" id="IPR029044">
    <property type="entry name" value="Nucleotide-diphossugar_trans"/>
</dbReference>
<sequence length="223" mass="26688">MLQSNTWTSRIVIYTLITNTTWWDPSTTRVLSNRDRYCIKWGCEQYFQTKSRASHPVWQKAFDAKELVEMYDWIWLLDATDAFIMNGDIDLRVLLGNLILEVGHEHADIVISRDWNGFNAGSFFLRSSDWTRQVFIPRWIQDEKRDLYYREQGSISQMWKNDEIGIRRHLVDLEYERSTLINSYYFGKVGNVRNWYQKGHFVLHAPGNRGIVKWLMENNQTEY</sequence>
<keyword evidence="2" id="KW-0328">Glycosyltransferase</keyword>
<dbReference type="InterPro" id="IPR008630">
    <property type="entry name" value="Glyco_trans_34"/>
</dbReference>
<dbReference type="STRING" id="329046.A0A1Y2BU16"/>
<dbReference type="Proteomes" id="UP000193642">
    <property type="component" value="Unassembled WGS sequence"/>
</dbReference>
<dbReference type="PANTHER" id="PTHR31306:SF4">
    <property type="entry name" value="ALPHA-1,2-GALACTOSYLTRANSFERASE"/>
    <property type="match status" value="1"/>
</dbReference>
<protein>
    <recommendedName>
        <fullName evidence="6">Nucleotide-diphospho-sugar transferase domain-containing protein</fullName>
    </recommendedName>
</protein>
<organism evidence="4 5">
    <name type="scientific">Rhizoclosmatium globosum</name>
    <dbReference type="NCBI Taxonomy" id="329046"/>
    <lineage>
        <taxon>Eukaryota</taxon>
        <taxon>Fungi</taxon>
        <taxon>Fungi incertae sedis</taxon>
        <taxon>Chytridiomycota</taxon>
        <taxon>Chytridiomycota incertae sedis</taxon>
        <taxon>Chytridiomycetes</taxon>
        <taxon>Chytridiales</taxon>
        <taxon>Chytriomycetaceae</taxon>
        <taxon>Rhizoclosmatium</taxon>
    </lineage>
</organism>
<dbReference type="PANTHER" id="PTHR31306">
    <property type="entry name" value="ALPHA-1,6-MANNOSYLTRANSFERASE MNN11-RELATED"/>
    <property type="match status" value="1"/>
</dbReference>
<keyword evidence="3" id="KW-0808">Transferase</keyword>
<dbReference type="GO" id="GO:0006487">
    <property type="term" value="P:protein N-linked glycosylation"/>
    <property type="evidence" value="ECO:0007669"/>
    <property type="project" value="TreeGrafter"/>
</dbReference>
<evidence type="ECO:0008006" key="6">
    <source>
        <dbReference type="Google" id="ProtNLM"/>
    </source>
</evidence>
<accession>A0A1Y2BU16</accession>
<reference evidence="4 5" key="1">
    <citation type="submission" date="2016-07" db="EMBL/GenBank/DDBJ databases">
        <title>Pervasive Adenine N6-methylation of Active Genes in Fungi.</title>
        <authorList>
            <consortium name="DOE Joint Genome Institute"/>
            <person name="Mondo S.J."/>
            <person name="Dannebaum R.O."/>
            <person name="Kuo R.C."/>
            <person name="Labutti K."/>
            <person name="Haridas S."/>
            <person name="Kuo A."/>
            <person name="Salamov A."/>
            <person name="Ahrendt S.R."/>
            <person name="Lipzen A."/>
            <person name="Sullivan W."/>
            <person name="Andreopoulos W.B."/>
            <person name="Clum A."/>
            <person name="Lindquist E."/>
            <person name="Daum C."/>
            <person name="Ramamoorthy G.K."/>
            <person name="Gryganskyi A."/>
            <person name="Culley D."/>
            <person name="Magnuson J.K."/>
            <person name="James T.Y."/>
            <person name="O'Malley M.A."/>
            <person name="Stajich J.E."/>
            <person name="Spatafora J.W."/>
            <person name="Visel A."/>
            <person name="Grigoriev I.V."/>
        </authorList>
    </citation>
    <scope>NUCLEOTIDE SEQUENCE [LARGE SCALE GENOMIC DNA]</scope>
    <source>
        <strain evidence="4 5">JEL800</strain>
    </source>
</reference>
<evidence type="ECO:0000256" key="2">
    <source>
        <dbReference type="ARBA" id="ARBA00022676"/>
    </source>
</evidence>
<evidence type="ECO:0000256" key="3">
    <source>
        <dbReference type="ARBA" id="ARBA00022679"/>
    </source>
</evidence>
<comment type="caution">
    <text evidence="4">The sequence shown here is derived from an EMBL/GenBank/DDBJ whole genome shotgun (WGS) entry which is preliminary data.</text>
</comment>
<comment type="similarity">
    <text evidence="1">Belongs to the glycosyltransferase 34 family.</text>
</comment>
<name>A0A1Y2BU16_9FUNG</name>
<dbReference type="Gene3D" id="3.90.550.10">
    <property type="entry name" value="Spore Coat Polysaccharide Biosynthesis Protein SpsA, Chain A"/>
    <property type="match status" value="1"/>
</dbReference>
<evidence type="ECO:0000256" key="1">
    <source>
        <dbReference type="ARBA" id="ARBA00005664"/>
    </source>
</evidence>
<dbReference type="EMBL" id="MCGO01000045">
    <property type="protein sequence ID" value="ORY38241.1"/>
    <property type="molecule type" value="Genomic_DNA"/>
</dbReference>
<dbReference type="GO" id="GO:0000139">
    <property type="term" value="C:Golgi membrane"/>
    <property type="evidence" value="ECO:0007669"/>
    <property type="project" value="TreeGrafter"/>
</dbReference>